<evidence type="ECO:0000259" key="1">
    <source>
        <dbReference type="Pfam" id="PF13456"/>
    </source>
</evidence>
<reference evidence="2" key="2">
    <citation type="submission" date="2021-03" db="UniProtKB">
        <authorList>
            <consortium name="EnsemblPlants"/>
        </authorList>
    </citation>
    <scope>IDENTIFICATION</scope>
</reference>
<dbReference type="InterPro" id="IPR012337">
    <property type="entry name" value="RNaseH-like_sf"/>
</dbReference>
<dbReference type="Gene3D" id="3.30.420.10">
    <property type="entry name" value="Ribonuclease H-like superfamily/Ribonuclease H"/>
    <property type="match status" value="1"/>
</dbReference>
<dbReference type="PANTHER" id="PTHR47723:SF19">
    <property type="entry name" value="POLYNUCLEOTIDYL TRANSFERASE, RIBONUCLEASE H-LIKE SUPERFAMILY PROTEIN"/>
    <property type="match status" value="1"/>
</dbReference>
<organism evidence="2 3">
    <name type="scientific">Chenopodium quinoa</name>
    <name type="common">Quinoa</name>
    <dbReference type="NCBI Taxonomy" id="63459"/>
    <lineage>
        <taxon>Eukaryota</taxon>
        <taxon>Viridiplantae</taxon>
        <taxon>Streptophyta</taxon>
        <taxon>Embryophyta</taxon>
        <taxon>Tracheophyta</taxon>
        <taxon>Spermatophyta</taxon>
        <taxon>Magnoliopsida</taxon>
        <taxon>eudicotyledons</taxon>
        <taxon>Gunneridae</taxon>
        <taxon>Pentapetalae</taxon>
        <taxon>Caryophyllales</taxon>
        <taxon>Chenopodiaceae</taxon>
        <taxon>Chenopodioideae</taxon>
        <taxon>Atripliceae</taxon>
        <taxon>Chenopodium</taxon>
    </lineage>
</organism>
<keyword evidence="3" id="KW-1185">Reference proteome</keyword>
<dbReference type="GO" id="GO:0004523">
    <property type="term" value="F:RNA-DNA hybrid ribonuclease activity"/>
    <property type="evidence" value="ECO:0007669"/>
    <property type="project" value="InterPro"/>
</dbReference>
<evidence type="ECO:0000313" key="3">
    <source>
        <dbReference type="Proteomes" id="UP000596660"/>
    </source>
</evidence>
<dbReference type="GO" id="GO:0003676">
    <property type="term" value="F:nucleic acid binding"/>
    <property type="evidence" value="ECO:0007669"/>
    <property type="project" value="InterPro"/>
</dbReference>
<evidence type="ECO:0000313" key="2">
    <source>
        <dbReference type="EnsemblPlants" id="AUR62007852-RA:cds"/>
    </source>
</evidence>
<dbReference type="Proteomes" id="UP000596660">
    <property type="component" value="Unplaced"/>
</dbReference>
<dbReference type="InterPro" id="IPR002156">
    <property type="entry name" value="RNaseH_domain"/>
</dbReference>
<dbReference type="Gramene" id="AUR62007852-RA">
    <property type="protein sequence ID" value="AUR62007852-RA:cds"/>
    <property type="gene ID" value="AUR62007852"/>
</dbReference>
<dbReference type="InterPro" id="IPR036397">
    <property type="entry name" value="RNaseH_sf"/>
</dbReference>
<dbReference type="AlphaFoldDB" id="A0A803L7L3"/>
<dbReference type="CDD" id="cd06222">
    <property type="entry name" value="RNase_H_like"/>
    <property type="match status" value="1"/>
</dbReference>
<feature type="domain" description="RNase H type-1" evidence="1">
    <location>
        <begin position="28"/>
        <end position="134"/>
    </location>
</feature>
<proteinExistence type="predicted"/>
<name>A0A803L7L3_CHEQI</name>
<dbReference type="EnsemblPlants" id="AUR62007852-RA">
    <property type="protein sequence ID" value="AUR62007852-RA:cds"/>
    <property type="gene ID" value="AUR62007852"/>
</dbReference>
<dbReference type="Pfam" id="PF13456">
    <property type="entry name" value="RVT_3"/>
    <property type="match status" value="1"/>
</dbReference>
<sequence length="134" mass="14896">MHMVTVVVAVVDGRWLEEGVARTVGEPAVSRGGGLIRDTTSRLCNAYSLKLGSCVAFKAEVLEIEYGLELAKRMGIKKLQIQLDNQAVVQILNSTDGYNGECIHDIEHCRKLIARQEWTVEVKHVYREANQAAD</sequence>
<reference evidence="2" key="1">
    <citation type="journal article" date="2017" name="Nature">
        <title>The genome of Chenopodium quinoa.</title>
        <authorList>
            <person name="Jarvis D.E."/>
            <person name="Ho Y.S."/>
            <person name="Lightfoot D.J."/>
            <person name="Schmoeckel S.M."/>
            <person name="Li B."/>
            <person name="Borm T.J.A."/>
            <person name="Ohyanagi H."/>
            <person name="Mineta K."/>
            <person name="Michell C.T."/>
            <person name="Saber N."/>
            <person name="Kharbatia N.M."/>
            <person name="Rupper R.R."/>
            <person name="Sharp A.R."/>
            <person name="Dally N."/>
            <person name="Boughton B.A."/>
            <person name="Woo Y.H."/>
            <person name="Gao G."/>
            <person name="Schijlen E.G.W.M."/>
            <person name="Guo X."/>
            <person name="Momin A.A."/>
            <person name="Negrao S."/>
            <person name="Al-Babili S."/>
            <person name="Gehring C."/>
            <person name="Roessner U."/>
            <person name="Jung C."/>
            <person name="Murphy K."/>
            <person name="Arold S.T."/>
            <person name="Gojobori T."/>
            <person name="van der Linden C.G."/>
            <person name="van Loo E.N."/>
            <person name="Jellen E.N."/>
            <person name="Maughan P.J."/>
            <person name="Tester M."/>
        </authorList>
    </citation>
    <scope>NUCLEOTIDE SEQUENCE [LARGE SCALE GENOMIC DNA]</scope>
    <source>
        <strain evidence="2">cv. PI 614886</strain>
    </source>
</reference>
<dbReference type="PANTHER" id="PTHR47723">
    <property type="entry name" value="OS05G0353850 PROTEIN"/>
    <property type="match status" value="1"/>
</dbReference>
<protein>
    <recommendedName>
        <fullName evidence="1">RNase H type-1 domain-containing protein</fullName>
    </recommendedName>
</protein>
<dbReference type="InterPro" id="IPR053151">
    <property type="entry name" value="RNase_H-like"/>
</dbReference>
<dbReference type="InterPro" id="IPR044730">
    <property type="entry name" value="RNase_H-like_dom_plant"/>
</dbReference>
<accession>A0A803L7L3</accession>
<dbReference type="SUPFAM" id="SSF53098">
    <property type="entry name" value="Ribonuclease H-like"/>
    <property type="match status" value="1"/>
</dbReference>